<evidence type="ECO:0000259" key="1">
    <source>
        <dbReference type="Pfam" id="PF13383"/>
    </source>
</evidence>
<proteinExistence type="predicted"/>
<dbReference type="AlphaFoldDB" id="A0A813FBK7"/>
<feature type="non-terminal residue" evidence="2">
    <location>
        <position position="1163"/>
    </location>
</feature>
<dbReference type="Gene3D" id="2.60.120.200">
    <property type="match status" value="1"/>
</dbReference>
<dbReference type="Proteomes" id="UP000654075">
    <property type="component" value="Unassembled WGS sequence"/>
</dbReference>
<feature type="non-terminal residue" evidence="2">
    <location>
        <position position="1"/>
    </location>
</feature>
<organism evidence="2 3">
    <name type="scientific">Polarella glacialis</name>
    <name type="common">Dinoflagellate</name>
    <dbReference type="NCBI Taxonomy" id="89957"/>
    <lineage>
        <taxon>Eukaryota</taxon>
        <taxon>Sar</taxon>
        <taxon>Alveolata</taxon>
        <taxon>Dinophyceae</taxon>
        <taxon>Suessiales</taxon>
        <taxon>Suessiaceae</taxon>
        <taxon>Polarella</taxon>
    </lineage>
</organism>
<evidence type="ECO:0000313" key="3">
    <source>
        <dbReference type="Proteomes" id="UP000654075"/>
    </source>
</evidence>
<name>A0A813FBK7_POLGL</name>
<accession>A0A813FBK7</accession>
<gene>
    <name evidence="2" type="ORF">PGLA1383_LOCUS25669</name>
</gene>
<dbReference type="Pfam" id="PF13383">
    <property type="entry name" value="Methyltransf_22"/>
    <property type="match status" value="1"/>
</dbReference>
<protein>
    <recommendedName>
        <fullName evidence="1">Methyltransferase domain-containing protein</fullName>
    </recommendedName>
</protein>
<evidence type="ECO:0000313" key="2">
    <source>
        <dbReference type="EMBL" id="CAE8607758.1"/>
    </source>
</evidence>
<sequence>CPSSLFYGGYTGGKGGKLPEGDGGRWVCDPVGIAKAAEDVSGPGCLIYSIGSDGEFSFEKAIHDQISNKCEIHTFDKKPIEFYLRPEYTPGYPHERVPSFVNYHIVEISRSKNLAQLVKDLGHNGRTIEILKIDCDGCELDTYKEWLDADVDVRQILGEFHGYTEQHSRFFIERGYAVFHSGAGSDPEMSYVKLPMRESAMVSPWLRLGLLDFTCKPDCFPHRTVPSRFASSALPHKYICQMQMTHMYPPAGAPESSAGRPRKYIRQTQMTHIYPPAGAPEFLSQQLPSSQPVAKSVCMLVPVYPDHFAALAARMEMIRRTNTGPVVKSVVVFGDAAEHTDFCNRHPAACSEGIGFHAMNLDQLLGKEAHKAFKSSLGMEQPYSDFAYKGESFGCWAKSFGRVYQTVKKFYGAAFGPEACSTYWVCDAETLPFRKHNLSEHLELNARFPQLVISGWHDEPKCAKVQVDDGTDQSCAVLMSNVTNGMRYPSDTKTSIFTPQRWKQVFLFVDQWWFYERTVTADWLRFLEDATNMPAWAVFAYYMFSDMSVYGMMMHWSAYYAHPGRSKILNIREEIRKVDSDAFEACCACPEGVSDSPPACSTVADLLNVGGCLARIAMAKRLSIAVEGLGIFGIGNYNRFMYVAKEAWALKTQQGHGLHWCYINCFKPDAMQRLLEMPDADIAGINMFEAVFHNTKHSGVFDTSRLRVSCFGCPGLVLGLGSRGSFTRFASGRSGPWVAGMVMISLFRKAPTAEVITFSESVQAGIGASGLSAKLKSVVPALGPSLTLHIRDESSLAGGKRDLAGNNFVGILDASYQFTVANPTMQSVTCTMGFSCEMTLTGSGLQSHNRLRLTSGTCGADCSNGYETSLTALRPFQSQSGDAGSYAFGALMNVVPATYNICWASLGPTRISIEKSGSFNLEVLLNIDASFTAATADAMGSRVRVVHYATTCGTDGAATTTSQLRPLGAVDGGGYADQRGAAYKERVTWFNLRLLTPGLYRVCWCAGGSCSTSSEFSVDVGTFQVFGPIGLQSDPTRSRQFYCGFEDMLAEGCLIWNQSNSSADALWVRASGGTPTRFTGPSSSRTGTYYLYLEASSVSQGSSLSAPRKSHPDSEVQTPPVLAEKVTFVIADITGLPRTTGATATEQLGKDSSELKEWAITYT</sequence>
<reference evidence="2" key="1">
    <citation type="submission" date="2021-02" db="EMBL/GenBank/DDBJ databases">
        <authorList>
            <person name="Dougan E. K."/>
            <person name="Rhodes N."/>
            <person name="Thang M."/>
            <person name="Chan C."/>
        </authorList>
    </citation>
    <scope>NUCLEOTIDE SEQUENCE</scope>
</reference>
<dbReference type="EMBL" id="CAJNNV010022066">
    <property type="protein sequence ID" value="CAE8607758.1"/>
    <property type="molecule type" value="Genomic_DNA"/>
</dbReference>
<feature type="domain" description="Methyltransferase" evidence="1">
    <location>
        <begin position="20"/>
        <end position="169"/>
    </location>
</feature>
<comment type="caution">
    <text evidence="2">The sequence shown here is derived from an EMBL/GenBank/DDBJ whole genome shotgun (WGS) entry which is preliminary data.</text>
</comment>
<keyword evidence="3" id="KW-1185">Reference proteome</keyword>
<dbReference type="InterPro" id="IPR026913">
    <property type="entry name" value="METTL24"/>
</dbReference>
<dbReference type="PANTHER" id="PTHR32026">
    <property type="entry name" value="METHYLTRANSFERASE-LIKE PROTEIN 24"/>
    <property type="match status" value="1"/>
</dbReference>
<dbReference type="InterPro" id="IPR025714">
    <property type="entry name" value="Methyltranfer_dom"/>
</dbReference>